<dbReference type="EMBL" id="JAAYSM010000195">
    <property type="protein sequence ID" value="NLJ18427.1"/>
    <property type="molecule type" value="Genomic_DNA"/>
</dbReference>
<proteinExistence type="predicted"/>
<dbReference type="AlphaFoldDB" id="A0A7X8C3Z1"/>
<evidence type="ECO:0000313" key="2">
    <source>
        <dbReference type="Proteomes" id="UP000541058"/>
    </source>
</evidence>
<dbReference type="PROSITE" id="PS51257">
    <property type="entry name" value="PROKAR_LIPOPROTEIN"/>
    <property type="match status" value="1"/>
</dbReference>
<protein>
    <submittedName>
        <fullName evidence="1">Uncharacterized protein</fullName>
    </submittedName>
</protein>
<evidence type="ECO:0000313" key="1">
    <source>
        <dbReference type="EMBL" id="NLJ18427.1"/>
    </source>
</evidence>
<organism evidence="1 2">
    <name type="scientific">Globicatella sulfidifaciens</name>
    <dbReference type="NCBI Taxonomy" id="136093"/>
    <lineage>
        <taxon>Bacteria</taxon>
        <taxon>Bacillati</taxon>
        <taxon>Bacillota</taxon>
        <taxon>Bacilli</taxon>
        <taxon>Lactobacillales</taxon>
        <taxon>Aerococcaceae</taxon>
        <taxon>Globicatella</taxon>
    </lineage>
</organism>
<reference evidence="1 2" key="1">
    <citation type="journal article" date="2020" name="Biotechnol. Biofuels">
        <title>New insights from the biogas microbiome by comprehensive genome-resolved metagenomics of nearly 1600 species originating from multiple anaerobic digesters.</title>
        <authorList>
            <person name="Campanaro S."/>
            <person name="Treu L."/>
            <person name="Rodriguez-R L.M."/>
            <person name="Kovalovszki A."/>
            <person name="Ziels R.M."/>
            <person name="Maus I."/>
            <person name="Zhu X."/>
            <person name="Kougias P.G."/>
            <person name="Basile A."/>
            <person name="Luo G."/>
            <person name="Schluter A."/>
            <person name="Konstantinidis K.T."/>
            <person name="Angelidaki I."/>
        </authorList>
    </citation>
    <scope>NUCLEOTIDE SEQUENCE [LARGE SCALE GENOMIC DNA]</scope>
    <source>
        <strain evidence="1">AS23ysBPME_34</strain>
    </source>
</reference>
<name>A0A7X8C3Z1_9LACT</name>
<dbReference type="RefSeq" id="WP_276648233.1">
    <property type="nucleotide sequence ID" value="NZ_JAAYSM010000195.1"/>
</dbReference>
<comment type="caution">
    <text evidence="1">The sequence shown here is derived from an EMBL/GenBank/DDBJ whole genome shotgun (WGS) entry which is preliminary data.</text>
</comment>
<gene>
    <name evidence="1" type="ORF">GX355_06150</name>
</gene>
<accession>A0A7X8C3Z1</accession>
<dbReference type="Proteomes" id="UP000541058">
    <property type="component" value="Unassembled WGS sequence"/>
</dbReference>
<sequence length="123" mass="13729">MRKKLLVVFAVLFMLTGCGSKVEMKDYFIYEINGTNGEGFLMGNLDVSNLTTDALDIKIDSFEDLFSEKAAEAMKFEMSIGYDVDKTSQLSNGDEITVNFTVSDEFKKKVGTSPLKIKVKDLD</sequence>